<dbReference type="EMBL" id="JAODAN010000003">
    <property type="protein sequence ID" value="KAK1925381.1"/>
    <property type="molecule type" value="Genomic_DNA"/>
</dbReference>
<feature type="compositionally biased region" description="Polar residues" evidence="9">
    <location>
        <begin position="320"/>
        <end position="334"/>
    </location>
</feature>
<keyword evidence="5 8" id="KW-0175">Coiled coil</keyword>
<dbReference type="Proteomes" id="UP001182556">
    <property type="component" value="Unassembled WGS sequence"/>
</dbReference>
<dbReference type="Pfam" id="PF10197">
    <property type="entry name" value="Cir_N"/>
    <property type="match status" value="1"/>
</dbReference>
<sequence>MGGGDLNMKKSWHPVLLVNQERVWKAEKAANEEKKALAQLRKEREEERQLAELQRMQEASTGRKRVEKLDWMYAASGNEGGALGGARISETMMEDYLLGKRRVDEVLAASDKYVGNTHKDFIAVQNANTARDTAAKIREDPLLAIRKQEEAALRAMANRPDIRRQLKAIKRGGSVEESKEERKARKRAEKEERRKDRHERRERRRDRDDSPRSDYSDDRDRRRSHGRDSEGRVKEESKRYRSRSRSSSPYARRRDESPRRRDRDDRDGYSRRHRDDSPRRDRKSDPRDDRADRHDRDYRRSRDRDDHREPRVPPPRQYANGHSHSHASPHSNGHANGGRDAPHRPSHAGRPSAMDMSDRPTSSRPPPPPPASNTASANPNGQSLDEQRAARLAAMSQNAHSMQDQRTQSLAARAEKLRKEEERDMKMRARYGKEAANAGFFNQQRDLGLSEALSRRGGQGLQKDI</sequence>
<dbReference type="AlphaFoldDB" id="A0AAD9FSE3"/>
<dbReference type="SMART" id="SM01083">
    <property type="entry name" value="Cir_N"/>
    <property type="match status" value="1"/>
</dbReference>
<evidence type="ECO:0000259" key="10">
    <source>
        <dbReference type="SMART" id="SM01083"/>
    </source>
</evidence>
<comment type="caution">
    <text evidence="11">The sequence shown here is derived from an EMBL/GenBank/DDBJ whole genome shotgun (WGS) entry which is preliminary data.</text>
</comment>
<dbReference type="PANTHER" id="PTHR16196:SF0">
    <property type="entry name" value="PRE-MRNA-SPLICING FACTOR CWC25 HOMOLOG"/>
    <property type="match status" value="1"/>
</dbReference>
<feature type="compositionally biased region" description="Basic and acidic residues" evidence="9">
    <location>
        <begin position="205"/>
        <end position="239"/>
    </location>
</feature>
<keyword evidence="4" id="KW-0747">Spliceosome</keyword>
<feature type="region of interest" description="Disordered" evidence="9">
    <location>
        <begin position="164"/>
        <end position="409"/>
    </location>
</feature>
<dbReference type="InterPro" id="IPR051376">
    <property type="entry name" value="CWC25_splicing_factor"/>
</dbReference>
<dbReference type="Pfam" id="PF12542">
    <property type="entry name" value="CWC25"/>
    <property type="match status" value="1"/>
</dbReference>
<name>A0AAD9FSE3_PAPLA</name>
<dbReference type="InterPro" id="IPR019339">
    <property type="entry name" value="CIR_N_dom"/>
</dbReference>
<keyword evidence="12" id="KW-1185">Reference proteome</keyword>
<comment type="subcellular location">
    <subcellularLocation>
        <location evidence="1">Nucleus</location>
    </subcellularLocation>
</comment>
<accession>A0AAD9FSE3</accession>
<reference evidence="11" key="1">
    <citation type="submission" date="2023-02" db="EMBL/GenBank/DDBJ databases">
        <title>Identification and recombinant expression of a fungal hydrolase from Papiliotrema laurentii that hydrolyzes apple cutin and clears colloidal polyester polyurethane.</title>
        <authorList>
            <consortium name="DOE Joint Genome Institute"/>
            <person name="Roman V.A."/>
            <person name="Bojanowski C."/>
            <person name="Crable B.R."/>
            <person name="Wagner D.N."/>
            <person name="Hung C.S."/>
            <person name="Nadeau L.J."/>
            <person name="Schratz L."/>
            <person name="Haridas S."/>
            <person name="Pangilinan J."/>
            <person name="Lipzen A."/>
            <person name="Na H."/>
            <person name="Yan M."/>
            <person name="Ng V."/>
            <person name="Grigoriev I.V."/>
            <person name="Spatafora J.W."/>
            <person name="Barlow D."/>
            <person name="Biffinger J."/>
            <person name="Kelley-Loughnane N."/>
            <person name="Varaljay V.A."/>
            <person name="Crookes-Goodson W.J."/>
        </authorList>
    </citation>
    <scope>NUCLEOTIDE SEQUENCE</scope>
    <source>
        <strain evidence="11">5307AH</strain>
    </source>
</reference>
<evidence type="ECO:0000256" key="9">
    <source>
        <dbReference type="SAM" id="MobiDB-lite"/>
    </source>
</evidence>
<dbReference type="PANTHER" id="PTHR16196">
    <property type="entry name" value="CELL CYCLE CONTROL PROTEIN CWF25"/>
    <property type="match status" value="1"/>
</dbReference>
<evidence type="ECO:0000256" key="5">
    <source>
        <dbReference type="ARBA" id="ARBA00023054"/>
    </source>
</evidence>
<feature type="domain" description="CBF1-interacting co-repressor CIR N-terminal" evidence="10">
    <location>
        <begin position="11"/>
        <end position="47"/>
    </location>
</feature>
<protein>
    <submittedName>
        <fullName evidence="11">Localization spliceosome protein</fullName>
    </submittedName>
</protein>
<feature type="compositionally biased region" description="Basic residues" evidence="9">
    <location>
        <begin position="195"/>
        <end position="204"/>
    </location>
</feature>
<dbReference type="GO" id="GO:0000398">
    <property type="term" value="P:mRNA splicing, via spliceosome"/>
    <property type="evidence" value="ECO:0007669"/>
    <property type="project" value="TreeGrafter"/>
</dbReference>
<evidence type="ECO:0000256" key="1">
    <source>
        <dbReference type="ARBA" id="ARBA00004123"/>
    </source>
</evidence>
<evidence type="ECO:0000256" key="3">
    <source>
        <dbReference type="ARBA" id="ARBA00022664"/>
    </source>
</evidence>
<keyword evidence="7" id="KW-0539">Nucleus</keyword>
<organism evidence="11 12">
    <name type="scientific">Papiliotrema laurentii</name>
    <name type="common">Cryptococcus laurentii</name>
    <dbReference type="NCBI Taxonomy" id="5418"/>
    <lineage>
        <taxon>Eukaryota</taxon>
        <taxon>Fungi</taxon>
        <taxon>Dikarya</taxon>
        <taxon>Basidiomycota</taxon>
        <taxon>Agaricomycotina</taxon>
        <taxon>Tremellomycetes</taxon>
        <taxon>Tremellales</taxon>
        <taxon>Rhynchogastremaceae</taxon>
        <taxon>Papiliotrema</taxon>
    </lineage>
</organism>
<evidence type="ECO:0000256" key="7">
    <source>
        <dbReference type="ARBA" id="ARBA00023242"/>
    </source>
</evidence>
<feature type="compositionally biased region" description="Basic and acidic residues" evidence="9">
    <location>
        <begin position="173"/>
        <end position="194"/>
    </location>
</feature>
<keyword evidence="3" id="KW-0507">mRNA processing</keyword>
<evidence type="ECO:0000313" key="12">
    <source>
        <dbReference type="Proteomes" id="UP001182556"/>
    </source>
</evidence>
<comment type="similarity">
    <text evidence="2">Belongs to the CWC25 family.</text>
</comment>
<dbReference type="InterPro" id="IPR022209">
    <property type="entry name" value="CWC25"/>
</dbReference>
<keyword evidence="6" id="KW-0508">mRNA splicing</keyword>
<proteinExistence type="inferred from homology"/>
<gene>
    <name evidence="11" type="ORF">DB88DRAFT_538829</name>
</gene>
<evidence type="ECO:0000256" key="8">
    <source>
        <dbReference type="SAM" id="Coils"/>
    </source>
</evidence>
<feature type="compositionally biased region" description="Polar residues" evidence="9">
    <location>
        <begin position="395"/>
        <end position="409"/>
    </location>
</feature>
<feature type="compositionally biased region" description="Basic and acidic residues" evidence="9">
    <location>
        <begin position="252"/>
        <end position="311"/>
    </location>
</feature>
<feature type="coiled-coil region" evidence="8">
    <location>
        <begin position="23"/>
        <end position="57"/>
    </location>
</feature>
<evidence type="ECO:0000256" key="4">
    <source>
        <dbReference type="ARBA" id="ARBA00022728"/>
    </source>
</evidence>
<evidence type="ECO:0000256" key="2">
    <source>
        <dbReference type="ARBA" id="ARBA00006695"/>
    </source>
</evidence>
<dbReference type="GO" id="GO:0005684">
    <property type="term" value="C:U2-type spliceosomal complex"/>
    <property type="evidence" value="ECO:0007669"/>
    <property type="project" value="TreeGrafter"/>
</dbReference>
<evidence type="ECO:0000313" key="11">
    <source>
        <dbReference type="EMBL" id="KAK1925381.1"/>
    </source>
</evidence>
<evidence type="ECO:0000256" key="6">
    <source>
        <dbReference type="ARBA" id="ARBA00023187"/>
    </source>
</evidence>